<keyword evidence="1" id="KW-1185">Reference proteome</keyword>
<dbReference type="PANTHER" id="PTHR28532:SF1">
    <property type="entry name" value="ORAL CANCER OVEREXPRESSED 1"/>
    <property type="match status" value="1"/>
</dbReference>
<proteinExistence type="predicted"/>
<sequence>MTHSRNQVEERDFNDLLDDIVLIEENCAAAGYQEGFSIGCKKGNEEGYRLGYKQGLTLGNELAEIYGKIVALQQVQHTERVRRALNQLREAINKFPRENQSDADIIGSLENIRLLYKKLCVMLCTVQPSQPSAKLNLSETNNISF</sequence>
<dbReference type="AlphaFoldDB" id="A0A9C5ZBA5"/>
<gene>
    <name evidence="2" type="primary">LOC119639745</name>
</gene>
<dbReference type="KEGG" id="gfs:119639745"/>
<name>A0A9C5ZBA5_9MUSC</name>
<evidence type="ECO:0000313" key="2">
    <source>
        <dbReference type="RefSeq" id="XP_037893304.1"/>
    </source>
</evidence>
<dbReference type="RefSeq" id="XP_037893304.1">
    <property type="nucleotide sequence ID" value="XM_038037376.1"/>
</dbReference>
<dbReference type="PANTHER" id="PTHR28532">
    <property type="entry name" value="GEO13458P1"/>
    <property type="match status" value="1"/>
</dbReference>
<protein>
    <submittedName>
        <fullName evidence="2">Uncharacterized protein LOC119639745</fullName>
    </submittedName>
</protein>
<organism evidence="1 2">
    <name type="scientific">Glossina fuscipes</name>
    <dbReference type="NCBI Taxonomy" id="7396"/>
    <lineage>
        <taxon>Eukaryota</taxon>
        <taxon>Metazoa</taxon>
        <taxon>Ecdysozoa</taxon>
        <taxon>Arthropoda</taxon>
        <taxon>Hexapoda</taxon>
        <taxon>Insecta</taxon>
        <taxon>Pterygota</taxon>
        <taxon>Neoptera</taxon>
        <taxon>Endopterygota</taxon>
        <taxon>Diptera</taxon>
        <taxon>Brachycera</taxon>
        <taxon>Muscomorpha</taxon>
        <taxon>Hippoboscoidea</taxon>
        <taxon>Glossinidae</taxon>
        <taxon>Glossina</taxon>
    </lineage>
</organism>
<dbReference type="InterPro" id="IPR052436">
    <property type="entry name" value="LTO1_adapter"/>
</dbReference>
<dbReference type="Proteomes" id="UP000092443">
    <property type="component" value="Unplaced"/>
</dbReference>
<reference evidence="2" key="1">
    <citation type="submission" date="2025-08" db="UniProtKB">
        <authorList>
            <consortium name="RefSeq"/>
        </authorList>
    </citation>
    <scope>IDENTIFICATION</scope>
    <source>
        <tissue evidence="2">Whole body pupa</tissue>
    </source>
</reference>
<dbReference type="GeneID" id="119639745"/>
<accession>A0A9C5ZBA5</accession>
<evidence type="ECO:0000313" key="1">
    <source>
        <dbReference type="Proteomes" id="UP000092443"/>
    </source>
</evidence>